<evidence type="ECO:0000313" key="2">
    <source>
        <dbReference type="Proteomes" id="UP000239711"/>
    </source>
</evidence>
<sequence length="170" mass="19248">MHIKTIAIGLLLLIVSCNQSRQQGDVQDEADTMSLDKPRSVENPLHYVPAEALWEYQFDTLANDFRPVKVRDVRADSLTAEKIEAIINNTWPNVQIRYLETSGDTVAIEIAESTILTQQMGTAGAKQFMVSTTYSFTELSDVRYVRFDFEEGDHAVPGVYHRGSWNSRPH</sequence>
<gene>
    <name evidence="1" type="ORF">C5745_11455</name>
</gene>
<dbReference type="Proteomes" id="UP000239711">
    <property type="component" value="Unassembled WGS sequence"/>
</dbReference>
<keyword evidence="2" id="KW-1185">Reference proteome</keyword>
<dbReference type="PROSITE" id="PS51257">
    <property type="entry name" value="PROKAR_LIPOPROTEIN"/>
    <property type="match status" value="1"/>
</dbReference>
<evidence type="ECO:0008006" key="3">
    <source>
        <dbReference type="Google" id="ProtNLM"/>
    </source>
</evidence>
<dbReference type="EMBL" id="PVBQ01000008">
    <property type="protein sequence ID" value="PRD47035.1"/>
    <property type="molecule type" value="Genomic_DNA"/>
</dbReference>
<dbReference type="OrthoDB" id="679569at2"/>
<protein>
    <recommendedName>
        <fullName evidence="3">Lipoprotein</fullName>
    </recommendedName>
</protein>
<organism evidence="1 2">
    <name type="scientific">Sphingobacterium haloxyli</name>
    <dbReference type="NCBI Taxonomy" id="2100533"/>
    <lineage>
        <taxon>Bacteria</taxon>
        <taxon>Pseudomonadati</taxon>
        <taxon>Bacteroidota</taxon>
        <taxon>Sphingobacteriia</taxon>
        <taxon>Sphingobacteriales</taxon>
        <taxon>Sphingobacteriaceae</taxon>
        <taxon>Sphingobacterium</taxon>
    </lineage>
</organism>
<proteinExistence type="predicted"/>
<comment type="caution">
    <text evidence="1">The sequence shown here is derived from an EMBL/GenBank/DDBJ whole genome shotgun (WGS) entry which is preliminary data.</text>
</comment>
<reference evidence="1 2" key="1">
    <citation type="submission" date="2018-02" db="EMBL/GenBank/DDBJ databases">
        <title>The draft genome of Sphingobacterium sp. 5JN-11.</title>
        <authorList>
            <person name="Liu L."/>
            <person name="Li L."/>
            <person name="Liang L."/>
            <person name="Zhang X."/>
            <person name="Wang T."/>
        </authorList>
    </citation>
    <scope>NUCLEOTIDE SEQUENCE [LARGE SCALE GENOMIC DNA]</scope>
    <source>
        <strain evidence="1 2">5JN-11</strain>
    </source>
</reference>
<evidence type="ECO:0000313" key="1">
    <source>
        <dbReference type="EMBL" id="PRD47035.1"/>
    </source>
</evidence>
<accession>A0A2S9J2N2</accession>
<dbReference type="AlphaFoldDB" id="A0A2S9J2N2"/>
<dbReference type="RefSeq" id="WP_105717153.1">
    <property type="nucleotide sequence ID" value="NZ_PVBQ01000008.1"/>
</dbReference>
<name>A0A2S9J2N2_9SPHI</name>